<sequence length="77" mass="8204">RVFIEGGQPSPFILPDFAGEKLRVDPTTVLDIRAENIPPGARLNWGLRGLGTKLASKDLDIGSGVVQVRIADISAHA</sequence>
<protein>
    <submittedName>
        <fullName evidence="1">Uncharacterized protein</fullName>
    </submittedName>
</protein>
<accession>A0ABT2FST4</accession>
<dbReference type="EMBL" id="JAKOGG010000789">
    <property type="protein sequence ID" value="MCS4559116.1"/>
    <property type="molecule type" value="Genomic_DNA"/>
</dbReference>
<proteinExistence type="predicted"/>
<keyword evidence="2" id="KW-1185">Reference proteome</keyword>
<feature type="non-terminal residue" evidence="1">
    <location>
        <position position="77"/>
    </location>
</feature>
<dbReference type="Proteomes" id="UP001201549">
    <property type="component" value="Unassembled WGS sequence"/>
</dbReference>
<feature type="non-terminal residue" evidence="1">
    <location>
        <position position="1"/>
    </location>
</feature>
<evidence type="ECO:0000313" key="2">
    <source>
        <dbReference type="Proteomes" id="UP001201549"/>
    </source>
</evidence>
<comment type="caution">
    <text evidence="1">The sequence shown here is derived from an EMBL/GenBank/DDBJ whole genome shotgun (WGS) entry which is preliminary data.</text>
</comment>
<organism evidence="1 2">
    <name type="scientific">Shewanella electrica</name>
    <dbReference type="NCBI Taxonomy" id="515560"/>
    <lineage>
        <taxon>Bacteria</taxon>
        <taxon>Pseudomonadati</taxon>
        <taxon>Pseudomonadota</taxon>
        <taxon>Gammaproteobacteria</taxon>
        <taxon>Alteromonadales</taxon>
        <taxon>Shewanellaceae</taxon>
        <taxon>Shewanella</taxon>
    </lineage>
</organism>
<reference evidence="2" key="1">
    <citation type="submission" date="2023-07" db="EMBL/GenBank/DDBJ databases">
        <title>Shewanella mangrovi sp. nov., an acetaldehyde- degrading bacterium isolated from mangrove sediment.</title>
        <authorList>
            <person name="Liu Y."/>
        </authorList>
    </citation>
    <scope>NUCLEOTIDE SEQUENCE [LARGE SCALE GENOMIC DNA]</scope>
    <source>
        <strain evidence="2">C32</strain>
    </source>
</reference>
<evidence type="ECO:0000313" key="1">
    <source>
        <dbReference type="EMBL" id="MCS4559116.1"/>
    </source>
</evidence>
<name>A0ABT2FST4_9GAMM</name>
<dbReference type="RefSeq" id="WP_238899090.1">
    <property type="nucleotide sequence ID" value="NZ_JAKOGG010000789.1"/>
</dbReference>
<gene>
    <name evidence="1" type="ORF">L9G74_22100</name>
</gene>